<keyword evidence="3" id="KW-1185">Reference proteome</keyword>
<comment type="caution">
    <text evidence="2">The sequence shown here is derived from an EMBL/GenBank/DDBJ whole genome shotgun (WGS) entry which is preliminary data.</text>
</comment>
<dbReference type="EMBL" id="BDSP01000105">
    <property type="protein sequence ID" value="GAX16424.1"/>
    <property type="molecule type" value="Genomic_DNA"/>
</dbReference>
<feature type="signal peptide" evidence="1">
    <location>
        <begin position="1"/>
        <end position="21"/>
    </location>
</feature>
<sequence length="378" mass="39998">MRPLQIATSNVIFILFFVLQAAVAPAPPELTIGNINMANTLFNVGQGLTDESAAYNHIQINDTPGTSVGLSNNPVGSPGTTFYSFTVMAPGCGEIGNAAVSIKTSYDSDGHLTGANTVDLELAVGVWGGTHYDILSDQTKFGVCIQADILVIDGGNNPQVLASKQFDFVITPLLNDFSVNPVNLDTNAISKVTTDTLVSGTTVTPYWAASTPLAPGEAVWFYLTIDTAPYVFTSFQEVQMTVGGGAPVSLVTGGAIVDGVLTSFELANGGTTMHFYHVLLRSKFATEAQQIALTGRANVVYSTGRRLDDETAENNFDVSEYERSTTETLHSENKEADFTVRAVMQAYDGNEDDSGSSKIEILSLMIGGAGLASASILF</sequence>
<evidence type="ECO:0000256" key="1">
    <source>
        <dbReference type="SAM" id="SignalP"/>
    </source>
</evidence>
<keyword evidence="1" id="KW-0732">Signal</keyword>
<protein>
    <submittedName>
        <fullName evidence="2">Uncharacterized protein</fullName>
    </submittedName>
</protein>
<evidence type="ECO:0000313" key="2">
    <source>
        <dbReference type="EMBL" id="GAX16424.1"/>
    </source>
</evidence>
<evidence type="ECO:0000313" key="3">
    <source>
        <dbReference type="Proteomes" id="UP000198406"/>
    </source>
</evidence>
<accession>A0A1Z5JQX4</accession>
<dbReference type="AlphaFoldDB" id="A0A1Z5JQX4"/>
<gene>
    <name evidence="2" type="ORF">FisN_10Hh333</name>
</gene>
<proteinExistence type="predicted"/>
<organism evidence="2 3">
    <name type="scientific">Fistulifera solaris</name>
    <name type="common">Oleaginous diatom</name>
    <dbReference type="NCBI Taxonomy" id="1519565"/>
    <lineage>
        <taxon>Eukaryota</taxon>
        <taxon>Sar</taxon>
        <taxon>Stramenopiles</taxon>
        <taxon>Ochrophyta</taxon>
        <taxon>Bacillariophyta</taxon>
        <taxon>Bacillariophyceae</taxon>
        <taxon>Bacillariophycidae</taxon>
        <taxon>Naviculales</taxon>
        <taxon>Naviculaceae</taxon>
        <taxon>Fistulifera</taxon>
    </lineage>
</organism>
<dbReference type="InParanoid" id="A0A1Z5JQX4"/>
<name>A0A1Z5JQX4_FISSO</name>
<feature type="chain" id="PRO_5012283616" evidence="1">
    <location>
        <begin position="22"/>
        <end position="378"/>
    </location>
</feature>
<dbReference type="Proteomes" id="UP000198406">
    <property type="component" value="Unassembled WGS sequence"/>
</dbReference>
<reference evidence="2 3" key="1">
    <citation type="journal article" date="2015" name="Plant Cell">
        <title>Oil accumulation by the oleaginous diatom Fistulifera solaris as revealed by the genome and transcriptome.</title>
        <authorList>
            <person name="Tanaka T."/>
            <person name="Maeda Y."/>
            <person name="Veluchamy A."/>
            <person name="Tanaka M."/>
            <person name="Abida H."/>
            <person name="Marechal E."/>
            <person name="Bowler C."/>
            <person name="Muto M."/>
            <person name="Sunaga Y."/>
            <person name="Tanaka M."/>
            <person name="Yoshino T."/>
            <person name="Taniguchi T."/>
            <person name="Fukuda Y."/>
            <person name="Nemoto M."/>
            <person name="Matsumoto M."/>
            <person name="Wong P.S."/>
            <person name="Aburatani S."/>
            <person name="Fujibuchi W."/>
        </authorList>
    </citation>
    <scope>NUCLEOTIDE SEQUENCE [LARGE SCALE GENOMIC DNA]</scope>
    <source>
        <strain evidence="2 3">JPCC DA0580</strain>
    </source>
</reference>